<dbReference type="PANTHER" id="PTHR32060:SF30">
    <property type="entry name" value="CARBOXY-TERMINAL PROCESSING PROTEASE CTPA"/>
    <property type="match status" value="1"/>
</dbReference>
<proteinExistence type="predicted"/>
<evidence type="ECO:0000259" key="1">
    <source>
        <dbReference type="SMART" id="SM00245"/>
    </source>
</evidence>
<dbReference type="SUPFAM" id="SSF52096">
    <property type="entry name" value="ClpP/crotonase"/>
    <property type="match status" value="1"/>
</dbReference>
<dbReference type="PANTHER" id="PTHR32060">
    <property type="entry name" value="TAIL-SPECIFIC PROTEASE"/>
    <property type="match status" value="1"/>
</dbReference>
<evidence type="ECO:0000313" key="2">
    <source>
        <dbReference type="EMBL" id="GEO09548.1"/>
    </source>
</evidence>
<organism evidence="2 3">
    <name type="scientific">Segetibacter aerophilus</name>
    <dbReference type="NCBI Taxonomy" id="670293"/>
    <lineage>
        <taxon>Bacteria</taxon>
        <taxon>Pseudomonadati</taxon>
        <taxon>Bacteroidota</taxon>
        <taxon>Chitinophagia</taxon>
        <taxon>Chitinophagales</taxon>
        <taxon>Chitinophagaceae</taxon>
        <taxon>Segetibacter</taxon>
    </lineage>
</organism>
<dbReference type="Pfam" id="PF03572">
    <property type="entry name" value="Peptidase_S41"/>
    <property type="match status" value="1"/>
</dbReference>
<dbReference type="Gene3D" id="3.90.226.10">
    <property type="entry name" value="2-enoyl-CoA Hydratase, Chain A, domain 1"/>
    <property type="match status" value="1"/>
</dbReference>
<dbReference type="GO" id="GO:0006508">
    <property type="term" value="P:proteolysis"/>
    <property type="evidence" value="ECO:0007669"/>
    <property type="project" value="InterPro"/>
</dbReference>
<dbReference type="EMBL" id="BJYT01000007">
    <property type="protein sequence ID" value="GEO09548.1"/>
    <property type="molecule type" value="Genomic_DNA"/>
</dbReference>
<dbReference type="GO" id="GO:0004175">
    <property type="term" value="F:endopeptidase activity"/>
    <property type="evidence" value="ECO:0007669"/>
    <property type="project" value="TreeGrafter"/>
</dbReference>
<dbReference type="GO" id="GO:0008236">
    <property type="term" value="F:serine-type peptidase activity"/>
    <property type="evidence" value="ECO:0007669"/>
    <property type="project" value="InterPro"/>
</dbReference>
<gene>
    <name evidence="2" type="ORF">SAE01_20440</name>
</gene>
<accession>A0A512BC57</accession>
<dbReference type="GO" id="GO:0007165">
    <property type="term" value="P:signal transduction"/>
    <property type="evidence" value="ECO:0007669"/>
    <property type="project" value="TreeGrafter"/>
</dbReference>
<sequence>MKVWEDSAVVVANLSRVGAEADKDLKRGTIVTGINGYSTKQILDSLCQLIGTDGYSDNFKYQLISFNFPAYYRNAFGSDSIYTVAYLDSLGQKQEKALKSFEAKPDSTAKQQGSPPREFERKQFRKLKLLNNRNMQIDSALNTAFLSVNTFSEGKLTRFFRRSFKTIKEQNVKNLVIDLRLNSGGSVLACTRFAQYLVQNPFHVADTVAAFTRQFPYKKNIKPWFIYWLSMHFSGKKYSDDRIHFRYFENHSFKPKKKNHFDGNIYLLAGGYTFSAATLVTSKLKGQENVTIVGEETGGGAYGNSAMFLTTIVLPNTGVRITLPLYRMVLNANLPKNGRGVFPDVEVKPSSTSIKLGVDAKVEKVKALINQSSSL</sequence>
<dbReference type="GO" id="GO:0030288">
    <property type="term" value="C:outer membrane-bounded periplasmic space"/>
    <property type="evidence" value="ECO:0007669"/>
    <property type="project" value="TreeGrafter"/>
</dbReference>
<dbReference type="InterPro" id="IPR005151">
    <property type="entry name" value="Tail-specific_protease"/>
</dbReference>
<keyword evidence="3" id="KW-1185">Reference proteome</keyword>
<feature type="domain" description="Tail specific protease" evidence="1">
    <location>
        <begin position="114"/>
        <end position="348"/>
    </location>
</feature>
<reference evidence="2 3" key="1">
    <citation type="submission" date="2019-07" db="EMBL/GenBank/DDBJ databases">
        <title>Whole genome shotgun sequence of Segetibacter aerophilus NBRC 106135.</title>
        <authorList>
            <person name="Hosoyama A."/>
            <person name="Uohara A."/>
            <person name="Ohji S."/>
            <person name="Ichikawa N."/>
        </authorList>
    </citation>
    <scope>NUCLEOTIDE SEQUENCE [LARGE SCALE GENOMIC DNA]</scope>
    <source>
        <strain evidence="2 3">NBRC 106135</strain>
    </source>
</reference>
<dbReference type="InterPro" id="IPR029045">
    <property type="entry name" value="ClpP/crotonase-like_dom_sf"/>
</dbReference>
<name>A0A512BC57_9BACT</name>
<protein>
    <recommendedName>
        <fullName evidence="1">Tail specific protease domain-containing protein</fullName>
    </recommendedName>
</protein>
<dbReference type="AlphaFoldDB" id="A0A512BC57"/>
<dbReference type="SMART" id="SM00245">
    <property type="entry name" value="TSPc"/>
    <property type="match status" value="1"/>
</dbReference>
<evidence type="ECO:0000313" key="3">
    <source>
        <dbReference type="Proteomes" id="UP000321513"/>
    </source>
</evidence>
<dbReference type="Proteomes" id="UP000321513">
    <property type="component" value="Unassembled WGS sequence"/>
</dbReference>
<comment type="caution">
    <text evidence="2">The sequence shown here is derived from an EMBL/GenBank/DDBJ whole genome shotgun (WGS) entry which is preliminary data.</text>
</comment>